<dbReference type="PANTHER" id="PTHR32294:SF4">
    <property type="entry name" value="ERROR-PRONE DNA POLYMERASE"/>
    <property type="match status" value="1"/>
</dbReference>
<evidence type="ECO:0000256" key="1">
    <source>
        <dbReference type="ARBA" id="ARBA00004496"/>
    </source>
</evidence>
<comment type="subcellular location">
    <subcellularLocation>
        <location evidence="1">Cytoplasm</location>
    </subcellularLocation>
</comment>
<evidence type="ECO:0000256" key="11">
    <source>
        <dbReference type="ARBA" id="ARBA00023204"/>
    </source>
</evidence>
<keyword evidence="10" id="KW-0239">DNA-directed DNA polymerase</keyword>
<evidence type="ECO:0000256" key="4">
    <source>
        <dbReference type="ARBA" id="ARBA00017273"/>
    </source>
</evidence>
<evidence type="ECO:0000259" key="17">
    <source>
        <dbReference type="Pfam" id="PF17657"/>
    </source>
</evidence>
<feature type="domain" description="PHP" evidence="14">
    <location>
        <begin position="14"/>
        <end position="170"/>
    </location>
</feature>
<dbReference type="Gene3D" id="1.10.150.870">
    <property type="match status" value="1"/>
</dbReference>
<dbReference type="GO" id="GO:0003887">
    <property type="term" value="F:DNA-directed DNA polymerase activity"/>
    <property type="evidence" value="ECO:0007669"/>
    <property type="project" value="UniProtKB-EC"/>
</dbReference>
<dbReference type="CDD" id="cd04485">
    <property type="entry name" value="DnaE_OBF"/>
    <property type="match status" value="1"/>
</dbReference>
<evidence type="ECO:0000313" key="18">
    <source>
        <dbReference type="EMBL" id="MFC4455235.1"/>
    </source>
</evidence>
<comment type="similarity">
    <text evidence="2">Belongs to the DNA polymerase type-C family. DnaE2 subfamily.</text>
</comment>
<feature type="domain" description="DNA polymerase III alpha subunit finger" evidence="17">
    <location>
        <begin position="555"/>
        <end position="718"/>
    </location>
</feature>
<comment type="caution">
    <text evidence="18">The sequence shown here is derived from an EMBL/GenBank/DDBJ whole genome shotgun (WGS) entry which is preliminary data.</text>
</comment>
<dbReference type="Pfam" id="PF14579">
    <property type="entry name" value="HHH_6"/>
    <property type="match status" value="1"/>
</dbReference>
<dbReference type="InterPro" id="IPR004805">
    <property type="entry name" value="DnaE2/DnaE/PolC"/>
</dbReference>
<feature type="domain" description="Bacterial DNA polymerase III alpha subunit NTPase" evidence="15">
    <location>
        <begin position="292"/>
        <end position="552"/>
    </location>
</feature>
<dbReference type="InterPro" id="IPR040982">
    <property type="entry name" value="DNA_pol3_finger"/>
</dbReference>
<evidence type="ECO:0000256" key="6">
    <source>
        <dbReference type="ARBA" id="ARBA00022679"/>
    </source>
</evidence>
<evidence type="ECO:0000256" key="7">
    <source>
        <dbReference type="ARBA" id="ARBA00022695"/>
    </source>
</evidence>
<dbReference type="Proteomes" id="UP001595939">
    <property type="component" value="Unassembled WGS sequence"/>
</dbReference>
<dbReference type="Pfam" id="PF07733">
    <property type="entry name" value="DNA_pol3_alpha"/>
    <property type="match status" value="1"/>
</dbReference>
<organism evidence="18 19">
    <name type="scientific">Deinococcus sonorensis</name>
    <dbReference type="NCBI Taxonomy" id="309891"/>
    <lineage>
        <taxon>Bacteria</taxon>
        <taxon>Thermotogati</taxon>
        <taxon>Deinococcota</taxon>
        <taxon>Deinococci</taxon>
        <taxon>Deinococcales</taxon>
        <taxon>Deinococcaceae</taxon>
        <taxon>Deinococcus</taxon>
    </lineage>
</organism>
<name>A0ABV8YCE5_9DEIO</name>
<evidence type="ECO:0000259" key="14">
    <source>
        <dbReference type="Pfam" id="PF02811"/>
    </source>
</evidence>
<evidence type="ECO:0000256" key="2">
    <source>
        <dbReference type="ARBA" id="ARBA00007391"/>
    </source>
</evidence>
<gene>
    <name evidence="18" type="primary">dnaE</name>
    <name evidence="18" type="ORF">ACFO0P_15765</name>
</gene>
<dbReference type="Gene3D" id="3.20.20.140">
    <property type="entry name" value="Metal-dependent hydrolases"/>
    <property type="match status" value="1"/>
</dbReference>
<dbReference type="Pfam" id="PF01336">
    <property type="entry name" value="tRNA_anti-codon"/>
    <property type="match status" value="1"/>
</dbReference>
<reference evidence="19" key="1">
    <citation type="journal article" date="2019" name="Int. J. Syst. Evol. Microbiol.">
        <title>The Global Catalogue of Microorganisms (GCM) 10K type strain sequencing project: providing services to taxonomists for standard genome sequencing and annotation.</title>
        <authorList>
            <consortium name="The Broad Institute Genomics Platform"/>
            <consortium name="The Broad Institute Genome Sequencing Center for Infectious Disease"/>
            <person name="Wu L."/>
            <person name="Ma J."/>
        </authorList>
    </citation>
    <scope>NUCLEOTIDE SEQUENCE [LARGE SCALE GENOMIC DNA]</scope>
    <source>
        <strain evidence="19">CCUG 39970</strain>
    </source>
</reference>
<keyword evidence="5" id="KW-0963">Cytoplasm</keyword>
<evidence type="ECO:0000259" key="16">
    <source>
        <dbReference type="Pfam" id="PF14579"/>
    </source>
</evidence>
<dbReference type="InterPro" id="IPR029460">
    <property type="entry name" value="DNAPol_HHH"/>
</dbReference>
<dbReference type="Pfam" id="PF02811">
    <property type="entry name" value="PHP"/>
    <property type="match status" value="1"/>
</dbReference>
<dbReference type="InterPro" id="IPR004013">
    <property type="entry name" value="PHP_dom"/>
</dbReference>
<evidence type="ECO:0000256" key="9">
    <source>
        <dbReference type="ARBA" id="ARBA00022763"/>
    </source>
</evidence>
<evidence type="ECO:0000259" key="15">
    <source>
        <dbReference type="Pfam" id="PF07733"/>
    </source>
</evidence>
<evidence type="ECO:0000256" key="10">
    <source>
        <dbReference type="ARBA" id="ARBA00022932"/>
    </source>
</evidence>
<keyword evidence="6 18" id="KW-0808">Transferase</keyword>
<feature type="domain" description="DNA polymerase helix-hairpin-helix motif" evidence="16">
    <location>
        <begin position="793"/>
        <end position="873"/>
    </location>
</feature>
<dbReference type="NCBIfam" id="TIGR00594">
    <property type="entry name" value="polc"/>
    <property type="match status" value="1"/>
</dbReference>
<dbReference type="InterPro" id="IPR004365">
    <property type="entry name" value="NA-bd_OB_tRNA"/>
</dbReference>
<keyword evidence="11" id="KW-0234">DNA repair</keyword>
<keyword evidence="7 18" id="KW-0548">Nucleotidyltransferase</keyword>
<evidence type="ECO:0000256" key="5">
    <source>
        <dbReference type="ARBA" id="ARBA00022490"/>
    </source>
</evidence>
<dbReference type="PANTHER" id="PTHR32294">
    <property type="entry name" value="DNA POLYMERASE III SUBUNIT ALPHA"/>
    <property type="match status" value="1"/>
</dbReference>
<keyword evidence="19" id="KW-1185">Reference proteome</keyword>
<evidence type="ECO:0000256" key="12">
    <source>
        <dbReference type="ARBA" id="ARBA00049244"/>
    </source>
</evidence>
<proteinExistence type="inferred from homology"/>
<keyword evidence="9" id="KW-0227">DNA damage</keyword>
<evidence type="ECO:0000313" key="19">
    <source>
        <dbReference type="Proteomes" id="UP001595939"/>
    </source>
</evidence>
<dbReference type="RefSeq" id="WP_380129949.1">
    <property type="nucleotide sequence ID" value="NZ_JBHSEG010000008.1"/>
</dbReference>
<accession>A0ABV8YCE5</accession>
<evidence type="ECO:0000256" key="8">
    <source>
        <dbReference type="ARBA" id="ARBA00022705"/>
    </source>
</evidence>
<dbReference type="Pfam" id="PF17657">
    <property type="entry name" value="DNA_pol3_finger"/>
    <property type="match status" value="1"/>
</dbReference>
<evidence type="ECO:0000259" key="13">
    <source>
        <dbReference type="Pfam" id="PF01336"/>
    </source>
</evidence>
<feature type="domain" description="OB" evidence="13">
    <location>
        <begin position="956"/>
        <end position="1029"/>
    </location>
</feature>
<dbReference type="EC" id="2.7.7.7" evidence="3"/>
<protein>
    <recommendedName>
        <fullName evidence="4">Error-prone DNA polymerase</fullName>
        <ecNumber evidence="3">2.7.7.7</ecNumber>
    </recommendedName>
</protein>
<dbReference type="EMBL" id="JBHSEG010000008">
    <property type="protein sequence ID" value="MFC4455235.1"/>
    <property type="molecule type" value="Genomic_DNA"/>
</dbReference>
<keyword evidence="8" id="KW-0235">DNA replication</keyword>
<sequence>MTPPPTRLTALLDAHSFFSEGASTVSPTRLVQLASARGFTGLALTDDASVGGAVDLCQQGREAGLKTLSGTTLPLLVPRGRDRADVFPVVLLAHNRAGYARLNVLLTQLKAKDQPGLPLSELLSDTSGLVLLTGARKGFPTVLGEARRLTELDDLLGRFKAAFPGRLYVQLYHDLYPGMRRTLGFLRAVARDHGLPCVAAPEVRLASPEEYPLLDALSCARLGIDVMTPHPDRPRNDAMHLRSPEEWGRLIPYGDALLNAQKLAERCHLDLRPDRLTPPPPALPDGLDARTYLRRRAEAGLNVMYRPQEREPARARLETELATVEDLQLEGFFLSAAEITDYCQDHGILAAGRGSAAGSVLCYVLGITLSDPVRHNLLFERFLHTGRHSMPDVDIDIASSRRDQVLAWVEERWGADGTGEAMVANRITYRLPSAVQDIGRALGVPPEVRDRLSRALGRDYRHLRPHRASEADAVFAEVLGSAPVKRQLMRLLSLFDRAFFRHHAPHSGGTILSAQPLTHYGPLQRSSGGIRMLLFDKNDVEHLGLIKLDLLGLRMLGVLERAREDVTRLTGSWLDFGNLPDDPQVWRRLRLGDTMALFQIESPAQTIMTARLRPENMTDLAHQIALVRPGPIQSGTVHPYVRRRLGEEPIPALREPLQRILRPSLGVLLFQEQVLRLAVHYAGMSWTEADRFRKQVSSVEDEEELEQCRTRFVQGAVDTCQATASEALEVFSWCTAFRGYGFAESHAWAFAQHSYASAYLRHHFPAPYLAAVLTEAPGMWPAQTIAQEARRWGVKLAPVHLNRSEVGYVAEDLHTVRIGLSAIEGLSDATVRRIVRERELGGHYTSIQNAYDRLPLTQTQHVQLAQAGVYGDHSRRKAVYLLGTLAQARPPGRQALLGPDTPAPDLPELSADQRLQLDLSTTGVTASDRDVLDVHRPQLKALGCTPLSRLRHGDQVWTAGTIVARQRPPTARGFAFYVLQDGPERVQVIISPDLWEAHRQLLRDASMLLVYGQVTRQGRAVTLRADRLRALPSEVVGQRPGDQPHAS</sequence>
<evidence type="ECO:0000256" key="3">
    <source>
        <dbReference type="ARBA" id="ARBA00012417"/>
    </source>
</evidence>
<comment type="catalytic activity">
    <reaction evidence="12">
        <text>DNA(n) + a 2'-deoxyribonucleoside 5'-triphosphate = DNA(n+1) + diphosphate</text>
        <dbReference type="Rhea" id="RHEA:22508"/>
        <dbReference type="Rhea" id="RHEA-COMP:17339"/>
        <dbReference type="Rhea" id="RHEA-COMP:17340"/>
        <dbReference type="ChEBI" id="CHEBI:33019"/>
        <dbReference type="ChEBI" id="CHEBI:61560"/>
        <dbReference type="ChEBI" id="CHEBI:173112"/>
        <dbReference type="EC" id="2.7.7.7"/>
    </reaction>
</comment>
<dbReference type="InterPro" id="IPR011708">
    <property type="entry name" value="DNA_pol3_alpha_NTPase_dom"/>
</dbReference>